<evidence type="ECO:0000313" key="2">
    <source>
        <dbReference type="EMBL" id="QJA51790.1"/>
    </source>
</evidence>
<dbReference type="AlphaFoldDB" id="A0A6H1ZX60"/>
<organism evidence="2">
    <name type="scientific">viral metagenome</name>
    <dbReference type="NCBI Taxonomy" id="1070528"/>
    <lineage>
        <taxon>unclassified sequences</taxon>
        <taxon>metagenomes</taxon>
        <taxon>organismal metagenomes</taxon>
    </lineage>
</organism>
<dbReference type="EMBL" id="MT144725">
    <property type="protein sequence ID" value="QJH98281.1"/>
    <property type="molecule type" value="Genomic_DNA"/>
</dbReference>
<gene>
    <name evidence="2" type="ORF">TM448A02298_0014</name>
    <name evidence="3" type="ORF">TM448B01259_0002</name>
</gene>
<dbReference type="EMBL" id="MT144288">
    <property type="protein sequence ID" value="QJA51790.1"/>
    <property type="molecule type" value="Genomic_DNA"/>
</dbReference>
<feature type="coiled-coil region" evidence="1">
    <location>
        <begin position="3"/>
        <end position="30"/>
    </location>
</feature>
<name>A0A6H1ZX60_9ZZZZ</name>
<reference evidence="2" key="1">
    <citation type="submission" date="2020-03" db="EMBL/GenBank/DDBJ databases">
        <title>The deep terrestrial virosphere.</title>
        <authorList>
            <person name="Holmfeldt K."/>
            <person name="Nilsson E."/>
            <person name="Simone D."/>
            <person name="Lopez-Fernandez M."/>
            <person name="Wu X."/>
            <person name="de Brujin I."/>
            <person name="Lundin D."/>
            <person name="Andersson A."/>
            <person name="Bertilsson S."/>
            <person name="Dopson M."/>
        </authorList>
    </citation>
    <scope>NUCLEOTIDE SEQUENCE</scope>
    <source>
        <strain evidence="2">TM448A02298</strain>
        <strain evidence="3">TM448B01259</strain>
    </source>
</reference>
<evidence type="ECO:0000313" key="3">
    <source>
        <dbReference type="EMBL" id="QJH98281.1"/>
    </source>
</evidence>
<sequence length="139" mass="16316">MNLEKNLKIIKDAKLDIELLRRENAKQCRDNDFKIGELNVTIGVTEKLLEEELKESGEKKLECKLGWCAYRVMPDKWEYDDDKIIEYCKSNNKPYYHTVDIAERMKLKTAILTHQEEYIPGVTVTSQEPKFNYKIKGGL</sequence>
<proteinExistence type="predicted"/>
<protein>
    <submittedName>
        <fullName evidence="2">Putative host-nuclease inhibitor protein</fullName>
    </submittedName>
</protein>
<accession>A0A6H1ZX60</accession>
<evidence type="ECO:0000256" key="1">
    <source>
        <dbReference type="SAM" id="Coils"/>
    </source>
</evidence>
<keyword evidence="1" id="KW-0175">Coiled coil</keyword>